<proteinExistence type="predicted"/>
<reference evidence="2 3" key="1">
    <citation type="journal article" date="2019" name="Nat. Plants">
        <title>Genome sequencing of Musa balbisiana reveals subgenome evolution and function divergence in polyploid bananas.</title>
        <authorList>
            <person name="Yao X."/>
        </authorList>
    </citation>
    <scope>NUCLEOTIDE SEQUENCE [LARGE SCALE GENOMIC DNA]</scope>
    <source>
        <strain evidence="3">cv. DH-PKW</strain>
        <tissue evidence="2">Leaves</tissue>
    </source>
</reference>
<evidence type="ECO:0000313" key="3">
    <source>
        <dbReference type="Proteomes" id="UP000317650"/>
    </source>
</evidence>
<sequence length="79" mass="8394">MGIPVVHRVNEGGNGVVAEGSDSSSNGILGRHYEQLCLLSPLQESGPTTTSRSSTPSIRSEAPSCSLFLEYSCKEQTRP</sequence>
<dbReference type="EMBL" id="PYDT01000005">
    <property type="protein sequence ID" value="THU59605.1"/>
    <property type="molecule type" value="Genomic_DNA"/>
</dbReference>
<feature type="compositionally biased region" description="Low complexity" evidence="1">
    <location>
        <begin position="45"/>
        <end position="60"/>
    </location>
</feature>
<feature type="region of interest" description="Disordered" evidence="1">
    <location>
        <begin position="40"/>
        <end position="61"/>
    </location>
</feature>
<dbReference type="AlphaFoldDB" id="A0A4S8JD94"/>
<dbReference type="Proteomes" id="UP000317650">
    <property type="component" value="Chromosome 7"/>
</dbReference>
<protein>
    <submittedName>
        <fullName evidence="2">Uncharacterized protein</fullName>
    </submittedName>
</protein>
<evidence type="ECO:0000313" key="2">
    <source>
        <dbReference type="EMBL" id="THU59605.1"/>
    </source>
</evidence>
<name>A0A4S8JD94_MUSBA</name>
<feature type="region of interest" description="Disordered" evidence="1">
    <location>
        <begin position="1"/>
        <end position="23"/>
    </location>
</feature>
<organism evidence="2 3">
    <name type="scientific">Musa balbisiana</name>
    <name type="common">Banana</name>
    <dbReference type="NCBI Taxonomy" id="52838"/>
    <lineage>
        <taxon>Eukaryota</taxon>
        <taxon>Viridiplantae</taxon>
        <taxon>Streptophyta</taxon>
        <taxon>Embryophyta</taxon>
        <taxon>Tracheophyta</taxon>
        <taxon>Spermatophyta</taxon>
        <taxon>Magnoliopsida</taxon>
        <taxon>Liliopsida</taxon>
        <taxon>Zingiberales</taxon>
        <taxon>Musaceae</taxon>
        <taxon>Musa</taxon>
    </lineage>
</organism>
<accession>A0A4S8JD94</accession>
<keyword evidence="3" id="KW-1185">Reference proteome</keyword>
<gene>
    <name evidence="2" type="ORF">C4D60_Mb07t03850</name>
</gene>
<evidence type="ECO:0000256" key="1">
    <source>
        <dbReference type="SAM" id="MobiDB-lite"/>
    </source>
</evidence>
<comment type="caution">
    <text evidence="2">The sequence shown here is derived from an EMBL/GenBank/DDBJ whole genome shotgun (WGS) entry which is preliminary data.</text>
</comment>